<evidence type="ECO:0000313" key="1">
    <source>
        <dbReference type="EMBL" id="SOY50696.1"/>
    </source>
</evidence>
<dbReference type="AlphaFoldDB" id="A0A375BQN8"/>
<organism evidence="1">
    <name type="scientific">Cupriavidus taiwanensis</name>
    <dbReference type="NCBI Taxonomy" id="164546"/>
    <lineage>
        <taxon>Bacteria</taxon>
        <taxon>Pseudomonadati</taxon>
        <taxon>Pseudomonadota</taxon>
        <taxon>Betaproteobacteria</taxon>
        <taxon>Burkholderiales</taxon>
        <taxon>Burkholderiaceae</taxon>
        <taxon>Cupriavidus</taxon>
    </lineage>
</organism>
<proteinExistence type="predicted"/>
<comment type="caution">
    <text evidence="1">The sequence shown here is derived from an EMBL/GenBank/DDBJ whole genome shotgun (WGS) entry which is preliminary data.</text>
</comment>
<dbReference type="Proteomes" id="UP000256297">
    <property type="component" value="Chromosome CBM2589_b"/>
</dbReference>
<accession>A0A375BQN8</accession>
<dbReference type="EMBL" id="OFSP01000016">
    <property type="protein sequence ID" value="SOY50696.1"/>
    <property type="molecule type" value="Genomic_DNA"/>
</dbReference>
<gene>
    <name evidence="1" type="ORF">CBM2589_B230095</name>
</gene>
<reference evidence="1" key="1">
    <citation type="submission" date="2018-01" db="EMBL/GenBank/DDBJ databases">
        <authorList>
            <person name="Clerissi C."/>
        </authorList>
    </citation>
    <scope>NUCLEOTIDE SEQUENCE</scope>
    <source>
        <strain evidence="1">Cupriavidus taiwanensis STM 3521</strain>
    </source>
</reference>
<name>A0A375BQN8_9BURK</name>
<protein>
    <submittedName>
        <fullName evidence="1">Uncharacterized protein</fullName>
    </submittedName>
</protein>
<sequence>MLHRRQEERIERQALTVPPHAISLPQEFLALYVLTISPQLTERLFYSVG</sequence>